<protein>
    <submittedName>
        <fullName evidence="1">Uncharacterized protein</fullName>
    </submittedName>
</protein>
<proteinExistence type="predicted"/>
<name>A0A2T4CJ65_TRILO</name>
<gene>
    <name evidence="1" type="ORF">M440DRAFT_87565</name>
</gene>
<evidence type="ECO:0000313" key="2">
    <source>
        <dbReference type="Proteomes" id="UP000240760"/>
    </source>
</evidence>
<keyword evidence="2" id="KW-1185">Reference proteome</keyword>
<accession>A0A2T4CJ65</accession>
<dbReference type="AlphaFoldDB" id="A0A2T4CJ65"/>
<dbReference type="EMBL" id="KZ679126">
    <property type="protein sequence ID" value="PTB81558.1"/>
    <property type="molecule type" value="Genomic_DNA"/>
</dbReference>
<sequence>MASRRLLGLSGQGEVFMPASSCEQYHDDGRSPDDDRCQCVGGVSRRQLRVWRWCRRSSLPAVLPVLLVLKSIKWQWNGT</sequence>
<reference evidence="1 2" key="1">
    <citation type="submission" date="2016-07" db="EMBL/GenBank/DDBJ databases">
        <title>Multiple horizontal gene transfer events from other fungi enriched the ability of initially mycotrophic Trichoderma (Ascomycota) to feed on dead plant biomass.</title>
        <authorList>
            <consortium name="DOE Joint Genome Institute"/>
            <person name="Aerts A."/>
            <person name="Atanasova L."/>
            <person name="Chenthamara K."/>
            <person name="Zhang J."/>
            <person name="Grujic M."/>
            <person name="Henrissat B."/>
            <person name="Kuo A."/>
            <person name="Salamov A."/>
            <person name="Lipzen A."/>
            <person name="Labutti K."/>
            <person name="Barry K."/>
            <person name="Miao Y."/>
            <person name="Rahimi M.J."/>
            <person name="Shen Q."/>
            <person name="Grigoriev I.V."/>
            <person name="Kubicek C.P."/>
            <person name="Druzhinina I.S."/>
        </authorList>
    </citation>
    <scope>NUCLEOTIDE SEQUENCE [LARGE SCALE GENOMIC DNA]</scope>
    <source>
        <strain evidence="1 2">ATCC 18648</strain>
    </source>
</reference>
<dbReference type="Proteomes" id="UP000240760">
    <property type="component" value="Unassembled WGS sequence"/>
</dbReference>
<organism evidence="1 2">
    <name type="scientific">Trichoderma longibrachiatum ATCC 18648</name>
    <dbReference type="NCBI Taxonomy" id="983965"/>
    <lineage>
        <taxon>Eukaryota</taxon>
        <taxon>Fungi</taxon>
        <taxon>Dikarya</taxon>
        <taxon>Ascomycota</taxon>
        <taxon>Pezizomycotina</taxon>
        <taxon>Sordariomycetes</taxon>
        <taxon>Hypocreomycetidae</taxon>
        <taxon>Hypocreales</taxon>
        <taxon>Hypocreaceae</taxon>
        <taxon>Trichoderma</taxon>
    </lineage>
</organism>
<evidence type="ECO:0000313" key="1">
    <source>
        <dbReference type="EMBL" id="PTB81558.1"/>
    </source>
</evidence>